<dbReference type="AlphaFoldDB" id="A0A8J2P1P3"/>
<proteinExistence type="predicted"/>
<reference evidence="1" key="1">
    <citation type="submission" date="2021-06" db="EMBL/GenBank/DDBJ databases">
        <authorList>
            <person name="Hodson N. C."/>
            <person name="Mongue J. A."/>
            <person name="Jaron S. K."/>
        </authorList>
    </citation>
    <scope>NUCLEOTIDE SEQUENCE</scope>
</reference>
<sequence>MGDVIDAEIPQAGGTFAGEEPRKRPKVFVHWSRPKSNLYEYNYDYGSNYYRSMIDYLDQRAKGGRPAAPKPESWEERALKSYLERSRRTASLKHNRDTELLQSIRSSSSHYIAHTKTYARKVTVGF</sequence>
<accession>A0A8J2P1P3</accession>
<name>A0A8J2P1P3_9HEXA</name>
<comment type="caution">
    <text evidence="1">The sequence shown here is derived from an EMBL/GenBank/DDBJ whole genome shotgun (WGS) entry which is preliminary data.</text>
</comment>
<organism evidence="1 2">
    <name type="scientific">Allacma fusca</name>
    <dbReference type="NCBI Taxonomy" id="39272"/>
    <lineage>
        <taxon>Eukaryota</taxon>
        <taxon>Metazoa</taxon>
        <taxon>Ecdysozoa</taxon>
        <taxon>Arthropoda</taxon>
        <taxon>Hexapoda</taxon>
        <taxon>Collembola</taxon>
        <taxon>Symphypleona</taxon>
        <taxon>Sminthuridae</taxon>
        <taxon>Allacma</taxon>
    </lineage>
</organism>
<protein>
    <recommendedName>
        <fullName evidence="3">Flightin</fullName>
    </recommendedName>
</protein>
<dbReference type="EMBL" id="CAJVCH010153391">
    <property type="protein sequence ID" value="CAG7727744.1"/>
    <property type="molecule type" value="Genomic_DNA"/>
</dbReference>
<gene>
    <name evidence="1" type="ORF">AFUS01_LOCUS16574</name>
</gene>
<evidence type="ECO:0000313" key="2">
    <source>
        <dbReference type="Proteomes" id="UP000708208"/>
    </source>
</evidence>
<evidence type="ECO:0008006" key="3">
    <source>
        <dbReference type="Google" id="ProtNLM"/>
    </source>
</evidence>
<dbReference type="Proteomes" id="UP000708208">
    <property type="component" value="Unassembled WGS sequence"/>
</dbReference>
<evidence type="ECO:0000313" key="1">
    <source>
        <dbReference type="EMBL" id="CAG7727744.1"/>
    </source>
</evidence>
<keyword evidence="2" id="KW-1185">Reference proteome</keyword>
<dbReference type="OrthoDB" id="6344929at2759"/>